<dbReference type="EMBL" id="SRKZ01000003">
    <property type="protein sequence ID" value="TGD80367.1"/>
    <property type="molecule type" value="Genomic_DNA"/>
</dbReference>
<keyword evidence="2" id="KW-1185">Reference proteome</keyword>
<organism evidence="1 2">
    <name type="scientific">Hymenobacter wooponensis</name>
    <dbReference type="NCBI Taxonomy" id="1525360"/>
    <lineage>
        <taxon>Bacteria</taxon>
        <taxon>Pseudomonadati</taxon>
        <taxon>Bacteroidota</taxon>
        <taxon>Cytophagia</taxon>
        <taxon>Cytophagales</taxon>
        <taxon>Hymenobacteraceae</taxon>
        <taxon>Hymenobacter</taxon>
    </lineage>
</organism>
<dbReference type="AlphaFoldDB" id="A0A4Z0MM95"/>
<sequence length="93" mass="10196">MAESPTIQLLDIIQMSPKETFLVGHFTGTVKPGPWELQLNGEPIATLDVTGEAEIEAGRKGKLAPPRVIVCRGPVEKSRIDFTRDEVTLVRQA</sequence>
<gene>
    <name evidence="1" type="ORF">EU557_11020</name>
</gene>
<protein>
    <submittedName>
        <fullName evidence="1">Uncharacterized protein</fullName>
    </submittedName>
</protein>
<dbReference type="Proteomes" id="UP000298284">
    <property type="component" value="Unassembled WGS sequence"/>
</dbReference>
<evidence type="ECO:0000313" key="1">
    <source>
        <dbReference type="EMBL" id="TGD80367.1"/>
    </source>
</evidence>
<reference evidence="1 2" key="1">
    <citation type="submission" date="2019-04" db="EMBL/GenBank/DDBJ databases">
        <authorList>
            <person name="Feng G."/>
            <person name="Zhang J."/>
            <person name="Zhu H."/>
        </authorList>
    </citation>
    <scope>NUCLEOTIDE SEQUENCE [LARGE SCALE GENOMIC DNA]</scope>
    <source>
        <strain evidence="1 2">JCM 19491</strain>
    </source>
</reference>
<accession>A0A4Z0MM95</accession>
<evidence type="ECO:0000313" key="2">
    <source>
        <dbReference type="Proteomes" id="UP000298284"/>
    </source>
</evidence>
<dbReference type="RefSeq" id="WP_135530522.1">
    <property type="nucleotide sequence ID" value="NZ_SRKZ01000003.1"/>
</dbReference>
<name>A0A4Z0MM95_9BACT</name>
<proteinExistence type="predicted"/>
<comment type="caution">
    <text evidence="1">The sequence shown here is derived from an EMBL/GenBank/DDBJ whole genome shotgun (WGS) entry which is preliminary data.</text>
</comment>
<dbReference type="OrthoDB" id="884925at2"/>